<dbReference type="RefSeq" id="WP_342070568.1">
    <property type="nucleotide sequence ID" value="NZ_CP151762.1"/>
</dbReference>
<feature type="transmembrane region" description="Helical" evidence="2">
    <location>
        <begin position="142"/>
        <end position="161"/>
    </location>
</feature>
<protein>
    <submittedName>
        <fullName evidence="4">P-loop NTPase fold protein</fullName>
    </submittedName>
</protein>
<dbReference type="InterPro" id="IPR027417">
    <property type="entry name" value="P-loop_NTPase"/>
</dbReference>
<gene>
    <name evidence="4" type="ORF">AABB28_02510</name>
</gene>
<organism evidence="4 5">
    <name type="scientific">Yoonia algicola</name>
    <dbReference type="NCBI Taxonomy" id="3137368"/>
    <lineage>
        <taxon>Bacteria</taxon>
        <taxon>Pseudomonadati</taxon>
        <taxon>Pseudomonadota</taxon>
        <taxon>Alphaproteobacteria</taxon>
        <taxon>Rhodobacterales</taxon>
        <taxon>Paracoccaceae</taxon>
        <taxon>Yoonia</taxon>
    </lineage>
</organism>
<dbReference type="Pfam" id="PF07693">
    <property type="entry name" value="KAP_NTPase"/>
    <property type="match status" value="1"/>
</dbReference>
<evidence type="ECO:0000313" key="4">
    <source>
        <dbReference type="EMBL" id="WZU64201.1"/>
    </source>
</evidence>
<keyword evidence="2" id="KW-0812">Transmembrane</keyword>
<evidence type="ECO:0000259" key="3">
    <source>
        <dbReference type="Pfam" id="PF07693"/>
    </source>
</evidence>
<evidence type="ECO:0000313" key="5">
    <source>
        <dbReference type="Proteomes" id="UP001451782"/>
    </source>
</evidence>
<feature type="coiled-coil region" evidence="1">
    <location>
        <begin position="101"/>
        <end position="128"/>
    </location>
</feature>
<feature type="domain" description="KAP NTPase" evidence="3">
    <location>
        <begin position="31"/>
        <end position="407"/>
    </location>
</feature>
<keyword evidence="5" id="KW-1185">Reference proteome</keyword>
<feature type="transmembrane region" description="Helical" evidence="2">
    <location>
        <begin position="181"/>
        <end position="206"/>
    </location>
</feature>
<dbReference type="Proteomes" id="UP001451782">
    <property type="component" value="Chromosome"/>
</dbReference>
<sequence length="1151" mass="128852">MGEVKKFERHIVVDQPSQEDDFAGKGHLRTAHQLARTLVEFDNEDRSIGLEGDWGAGKSTVVELASKELFKKENDRFLFFTFDMWSNQTSLFRRTFLEKLIDWAKREISQDRKRLTQLDEQLDKVRDRTVETKTNSFRRLDWFGVLFILLAPMLPLALAWLSPFSVNPSNGSPLSFSVFGFLIPAWSLAILLVGGLYFAFLLRVWLRARNEKVKFVEALSMSASLFTKQQENETTTQNIREADPNEYEFEVTFRDTLEVLQSNGSRIVIVFDNIDRLPKHSISNAWADIRAVFAGDPTNPNKGQRACTAIVPYDREHVFSAISDGGQNGSSEKDLFRKTFDEIFRVSPPVASNVSEHVETTLRKGLPNFDDTSAIYNVTKIFQRSTQLQVRPVTPRQVISFVNEISSMFAQWEGKIPLDTIALFQVFRDEIEQKPQSLTEMSEKLAPYLVNCDDDDFNRHLAAIAYNVEPQLAYQVLLEGPLSAALINEEPGQIQTLAAAPGFSQVLIEILEAQASAWAQEAYATYAQVAKNLGSVSLDEQTLSHVLTLLALGLDDLKSAKIEKPEDVGGLRAIIDLYPIERRSSVALRLADWMKNCFDAKEATFDDGKIWVKSLGKLISDADGSVEAFVEPLLSGLRLPQNVQFALGVAYDCDEIGLSFSQFNHSIPSKSFLEPLKSKSTDRPQDFHYVFKQLKSAKSLNSVDLLALLQHQHDQLTSQTFGGEDDYFAFRAENFIATYGAISSQTKAGELLEKVSTNGTLAWHADATKQSEEADRALAATIWLTLQHLGTAAFDVGANTNQPPFGNLHPARQRLSQNLSGSTELSDAVIDELASHVIRQEAVSKWIGLAATDSPSQKIYYSVIECLGKKDTLYPLPLKILLRHYDFIRKTFKDRADLVLKRTGGIVGEDDFKDLDLKSIPEALLHDTANREEAGWKLFHAEVETVLTKVSDEEWKTLLASDSTVLSVLSIEATLRNFKLPAHRFQEPVADLVVELMSGQAKLTKRPNLTEQLLDSIPPKARAAMPKAIADRMGSVSTTKETFGYVQAKFSDLVDKVFAQSSDDNKVRNFATPAIASATEQGASFVEKHSRSLKSALSKVANEQREHFVEVIESVRSEFEAQRHESLATKLGVVLESLEPKTDDIQERKDE</sequence>
<proteinExistence type="predicted"/>
<evidence type="ECO:0000256" key="1">
    <source>
        <dbReference type="SAM" id="Coils"/>
    </source>
</evidence>
<keyword evidence="1" id="KW-0175">Coiled coil</keyword>
<dbReference type="Gene3D" id="3.40.50.300">
    <property type="entry name" value="P-loop containing nucleotide triphosphate hydrolases"/>
    <property type="match status" value="1"/>
</dbReference>
<dbReference type="InterPro" id="IPR011646">
    <property type="entry name" value="KAP_P-loop"/>
</dbReference>
<dbReference type="EMBL" id="CP151762">
    <property type="protein sequence ID" value="WZU64201.1"/>
    <property type="molecule type" value="Genomic_DNA"/>
</dbReference>
<accession>A0AAN0NFF2</accession>
<keyword evidence="2" id="KW-1133">Transmembrane helix</keyword>
<name>A0AAN0NFF2_9RHOB</name>
<dbReference type="KEGG" id="yag:AABB28_02510"/>
<dbReference type="SUPFAM" id="SSF52540">
    <property type="entry name" value="P-loop containing nucleoside triphosphate hydrolases"/>
    <property type="match status" value="1"/>
</dbReference>
<dbReference type="AlphaFoldDB" id="A0AAN0NFF2"/>
<evidence type="ECO:0000256" key="2">
    <source>
        <dbReference type="SAM" id="Phobius"/>
    </source>
</evidence>
<keyword evidence="2" id="KW-0472">Membrane</keyword>
<reference evidence="4 5" key="1">
    <citation type="submission" date="2024-04" db="EMBL/GenBank/DDBJ databases">
        <title>Phylogenomic analyses of a clade within the roseobacter group suggest taxonomic reassignments of species of the genera Aestuariivita, Citreicella, Loktanella, Nautella, Pelagibaca, Ruegeria, Thalassobius, Thiobacimonas and Tropicibacter, and the proposal o.</title>
        <authorList>
            <person name="Jeon C.O."/>
        </authorList>
    </citation>
    <scope>NUCLEOTIDE SEQUENCE [LARGE SCALE GENOMIC DNA]</scope>
    <source>
        <strain evidence="4 5">G8-12</strain>
    </source>
</reference>